<proteinExistence type="predicted"/>
<organism evidence="3 4">
    <name type="scientific">Streptomyces spectabilis</name>
    <dbReference type="NCBI Taxonomy" id="68270"/>
    <lineage>
        <taxon>Bacteria</taxon>
        <taxon>Bacillati</taxon>
        <taxon>Actinomycetota</taxon>
        <taxon>Actinomycetes</taxon>
        <taxon>Kitasatosporales</taxon>
        <taxon>Streptomycetaceae</taxon>
        <taxon>Streptomyces</taxon>
    </lineage>
</organism>
<gene>
    <name evidence="3" type="ORF">CP982_02470</name>
    <name evidence="2" type="ORF">FHS40_006524</name>
</gene>
<dbReference type="EMBL" id="CP023690">
    <property type="protein sequence ID" value="QEV57714.1"/>
    <property type="molecule type" value="Genomic_DNA"/>
</dbReference>
<dbReference type="Proteomes" id="UP000326505">
    <property type="component" value="Chromosome"/>
</dbReference>
<evidence type="ECO:0000313" key="2">
    <source>
        <dbReference type="EMBL" id="MBB5107407.1"/>
    </source>
</evidence>
<dbReference type="OrthoDB" id="4320700at2"/>
<name>A0A5P2X1X8_STRST</name>
<keyword evidence="5" id="KW-1185">Reference proteome</keyword>
<sequence length="162" mass="17440">MPTAPAPPLQRRPTPLGAPITPSPTGPRVASAASPTGGGELTVQRTPSSAIGSLASSAAAAVADSLGRAESRRTERADDPPPAYSPTAEDDPLPRYTPVRAPVREAPPAYTRVPEGAFDPKHLSDFQVDELVHRMVGRITRLIRTELRMDRERIGRLRDDHR</sequence>
<reference evidence="3 4" key="1">
    <citation type="submission" date="2017-09" db="EMBL/GenBank/DDBJ databases">
        <authorList>
            <person name="Lee N."/>
            <person name="Cho B.-K."/>
        </authorList>
    </citation>
    <scope>NUCLEOTIDE SEQUENCE [LARGE SCALE GENOMIC DNA]</scope>
    <source>
        <strain evidence="3 4">ATCC 27465</strain>
    </source>
</reference>
<feature type="region of interest" description="Disordered" evidence="1">
    <location>
        <begin position="1"/>
        <end position="106"/>
    </location>
</feature>
<feature type="compositionally biased region" description="Low complexity" evidence="1">
    <location>
        <begin position="48"/>
        <end position="65"/>
    </location>
</feature>
<dbReference type="KEGG" id="sspb:CP982_02470"/>
<feature type="compositionally biased region" description="Basic and acidic residues" evidence="1">
    <location>
        <begin position="67"/>
        <end position="79"/>
    </location>
</feature>
<evidence type="ECO:0000313" key="5">
    <source>
        <dbReference type="Proteomes" id="UP000549009"/>
    </source>
</evidence>
<evidence type="ECO:0000313" key="4">
    <source>
        <dbReference type="Proteomes" id="UP000326505"/>
    </source>
</evidence>
<evidence type="ECO:0000256" key="1">
    <source>
        <dbReference type="SAM" id="MobiDB-lite"/>
    </source>
</evidence>
<dbReference type="Proteomes" id="UP000549009">
    <property type="component" value="Unassembled WGS sequence"/>
</dbReference>
<dbReference type="AlphaFoldDB" id="A0A5P2X1X8"/>
<accession>A0A5P2X1X8</accession>
<dbReference type="EMBL" id="JACHJD010000013">
    <property type="protein sequence ID" value="MBB5107407.1"/>
    <property type="molecule type" value="Genomic_DNA"/>
</dbReference>
<feature type="compositionally biased region" description="Pro residues" evidence="1">
    <location>
        <begin position="1"/>
        <end position="10"/>
    </location>
</feature>
<dbReference type="RefSeq" id="WP_150508919.1">
    <property type="nucleotide sequence ID" value="NZ_BMSQ01000013.1"/>
</dbReference>
<evidence type="ECO:0008006" key="6">
    <source>
        <dbReference type="Google" id="ProtNLM"/>
    </source>
</evidence>
<reference evidence="2 5" key="2">
    <citation type="submission" date="2020-08" db="EMBL/GenBank/DDBJ databases">
        <title>Genomic Encyclopedia of Type Strains, Phase III (KMG-III): the genomes of soil and plant-associated and newly described type strains.</title>
        <authorList>
            <person name="Whitman W."/>
        </authorList>
    </citation>
    <scope>NUCLEOTIDE SEQUENCE [LARGE SCALE GENOMIC DNA]</scope>
    <source>
        <strain evidence="2 5">CECT 3146</strain>
    </source>
</reference>
<protein>
    <recommendedName>
        <fullName evidence="6">Extensin</fullName>
    </recommendedName>
</protein>
<evidence type="ECO:0000313" key="3">
    <source>
        <dbReference type="EMBL" id="QEV57714.1"/>
    </source>
</evidence>